<dbReference type="Proteomes" id="UP000094296">
    <property type="component" value="Unassembled WGS sequence"/>
</dbReference>
<name>A0A1E5G069_9FIRM</name>
<comment type="caution">
    <text evidence="1">The sequence shown here is derived from an EMBL/GenBank/DDBJ whole genome shotgun (WGS) entry which is preliminary data.</text>
</comment>
<protein>
    <recommendedName>
        <fullName evidence="3">Aluminum resistance family protein</fullName>
    </recommendedName>
</protein>
<sequence>MIDRKLRDLQYDIEKQIAEKIEEINKIVDHNQEKVLAAFHKHQISDFHFVDSTGYGHNDTGRTTLENVYATIFGTEASIVRPHIVSGTHAISSVLFGLLRPGDELLYITGKPYDTLDEVVGDTGKDQGSLKDFNISYQWLPLKNNKVDYDLVKKSITAKTKMIGIQKSRGYANRPTFSVAEIKQMVHFCKEIKEDVVIFVDNCYGEFTELLEPTNVGVDIMAGSLIKNPGGGLAKSGGYIVGREDLVKKASYRVTSPGIGVDGGAMLGTTREIFQGLFLAPHVVGEALKGAVFAAAILEKLGFVTDPNWKAHRPDIIQAIHLQDPDRLLQFCQGIQNASPVDSHVTPIASSMPGYADPVVMAAGTFIQGASIELSADGPMREPYTVYFQGGLTYSHVKIAILKAISKFV</sequence>
<accession>A0A1E5G069</accession>
<dbReference type="STRING" id="766136.BHF68_09630"/>
<proteinExistence type="predicted"/>
<dbReference type="SUPFAM" id="SSF53383">
    <property type="entry name" value="PLP-dependent transferases"/>
    <property type="match status" value="1"/>
</dbReference>
<dbReference type="InterPro" id="IPR015424">
    <property type="entry name" value="PyrdxlP-dep_Trfase"/>
</dbReference>
<dbReference type="InterPro" id="IPR009651">
    <property type="entry name" value="Met_g_lyase_put"/>
</dbReference>
<dbReference type="Pfam" id="PF06838">
    <property type="entry name" value="Met_gamma_lyase"/>
    <property type="match status" value="1"/>
</dbReference>
<gene>
    <name evidence="1" type="ORF">BHF68_09630</name>
</gene>
<organism evidence="1 2">
    <name type="scientific">Desulfuribacillus alkaliarsenatis</name>
    <dbReference type="NCBI Taxonomy" id="766136"/>
    <lineage>
        <taxon>Bacteria</taxon>
        <taxon>Bacillati</taxon>
        <taxon>Bacillota</taxon>
        <taxon>Desulfuribacillia</taxon>
        <taxon>Desulfuribacillales</taxon>
        <taxon>Desulfuribacillaceae</taxon>
        <taxon>Desulfuribacillus</taxon>
    </lineage>
</organism>
<reference evidence="1 2" key="1">
    <citation type="submission" date="2016-09" db="EMBL/GenBank/DDBJ databases">
        <title>Draft genome sequence for the type strain of Desulfuribacillus alkaliarsenatis AHT28, an obligately anaerobic, sulfidogenic bacterium isolated from Russian soda lake sediments.</title>
        <authorList>
            <person name="Abin C.A."/>
            <person name="Hollibaugh J.T."/>
        </authorList>
    </citation>
    <scope>NUCLEOTIDE SEQUENCE [LARGE SCALE GENOMIC DNA]</scope>
    <source>
        <strain evidence="1 2">AHT28</strain>
    </source>
</reference>
<dbReference type="EMBL" id="MIJE01000033">
    <property type="protein sequence ID" value="OEF96143.1"/>
    <property type="molecule type" value="Genomic_DNA"/>
</dbReference>
<keyword evidence="2" id="KW-1185">Reference proteome</keyword>
<evidence type="ECO:0000313" key="2">
    <source>
        <dbReference type="Proteomes" id="UP000094296"/>
    </source>
</evidence>
<dbReference type="PANTHER" id="PTHR46658">
    <property type="entry name" value="CYS OR MET METABOLISM PYRIDOXAL-PHOSPHATE-DEPENDENT ENZYME"/>
    <property type="match status" value="1"/>
</dbReference>
<evidence type="ECO:0008006" key="3">
    <source>
        <dbReference type="Google" id="ProtNLM"/>
    </source>
</evidence>
<dbReference type="InterPro" id="IPR015421">
    <property type="entry name" value="PyrdxlP-dep_Trfase_major"/>
</dbReference>
<dbReference type="RefSeq" id="WP_069644064.1">
    <property type="nucleotide sequence ID" value="NZ_MIJE01000033.1"/>
</dbReference>
<dbReference type="AlphaFoldDB" id="A0A1E5G069"/>
<dbReference type="Gene3D" id="3.90.1150.60">
    <property type="entry name" value="Methioning gamme-lyase, C-terminal domain"/>
    <property type="match status" value="1"/>
</dbReference>
<dbReference type="Gene3D" id="3.40.640.10">
    <property type="entry name" value="Type I PLP-dependent aspartate aminotransferase-like (Major domain)"/>
    <property type="match status" value="1"/>
</dbReference>
<evidence type="ECO:0000313" key="1">
    <source>
        <dbReference type="EMBL" id="OEF96143.1"/>
    </source>
</evidence>
<dbReference type="PANTHER" id="PTHR46658:SF1">
    <property type="entry name" value="CYS OR MET METABOLISM PYRIDOXAL-PHOSPHATE-DEPENDENT ENZYME"/>
    <property type="match status" value="1"/>
</dbReference>